<dbReference type="PROSITE" id="PS00352">
    <property type="entry name" value="CSD_1"/>
    <property type="match status" value="1"/>
</dbReference>
<dbReference type="InterPro" id="IPR002059">
    <property type="entry name" value="CSP_DNA-bd"/>
</dbReference>
<organism evidence="3 4">
    <name type="scientific">Aegilops tauschii subsp. strangulata</name>
    <name type="common">Goatgrass</name>
    <dbReference type="NCBI Taxonomy" id="200361"/>
    <lineage>
        <taxon>Eukaryota</taxon>
        <taxon>Viridiplantae</taxon>
        <taxon>Streptophyta</taxon>
        <taxon>Embryophyta</taxon>
        <taxon>Tracheophyta</taxon>
        <taxon>Spermatophyta</taxon>
        <taxon>Magnoliopsida</taxon>
        <taxon>Liliopsida</taxon>
        <taxon>Poales</taxon>
        <taxon>Poaceae</taxon>
        <taxon>BOP clade</taxon>
        <taxon>Pooideae</taxon>
        <taxon>Triticodae</taxon>
        <taxon>Triticeae</taxon>
        <taxon>Triticinae</taxon>
        <taxon>Aegilops</taxon>
    </lineage>
</organism>
<keyword evidence="4" id="KW-1185">Reference proteome</keyword>
<reference evidence="3" key="3">
    <citation type="journal article" date="2017" name="Nature">
        <title>Genome sequence of the progenitor of the wheat D genome Aegilops tauschii.</title>
        <authorList>
            <person name="Luo M.C."/>
            <person name="Gu Y.Q."/>
            <person name="Puiu D."/>
            <person name="Wang H."/>
            <person name="Twardziok S.O."/>
            <person name="Deal K.R."/>
            <person name="Huo N."/>
            <person name="Zhu T."/>
            <person name="Wang L."/>
            <person name="Wang Y."/>
            <person name="McGuire P.E."/>
            <person name="Liu S."/>
            <person name="Long H."/>
            <person name="Ramasamy R.K."/>
            <person name="Rodriguez J.C."/>
            <person name="Van S.L."/>
            <person name="Yuan L."/>
            <person name="Wang Z."/>
            <person name="Xia Z."/>
            <person name="Xiao L."/>
            <person name="Anderson O.D."/>
            <person name="Ouyang S."/>
            <person name="Liang Y."/>
            <person name="Zimin A.V."/>
            <person name="Pertea G."/>
            <person name="Qi P."/>
            <person name="Bennetzen J.L."/>
            <person name="Dai X."/>
            <person name="Dawson M.W."/>
            <person name="Muller H.G."/>
            <person name="Kugler K."/>
            <person name="Rivarola-Duarte L."/>
            <person name="Spannagl M."/>
            <person name="Mayer K.F.X."/>
            <person name="Lu F.H."/>
            <person name="Bevan M.W."/>
            <person name="Leroy P."/>
            <person name="Li P."/>
            <person name="You F.M."/>
            <person name="Sun Q."/>
            <person name="Liu Z."/>
            <person name="Lyons E."/>
            <person name="Wicker T."/>
            <person name="Salzberg S.L."/>
            <person name="Devos K.M."/>
            <person name="Dvorak J."/>
        </authorList>
    </citation>
    <scope>NUCLEOTIDE SEQUENCE [LARGE SCALE GENOMIC DNA]</scope>
    <source>
        <strain evidence="3">cv. AL8/78</strain>
    </source>
</reference>
<dbReference type="PANTHER" id="PTHR46565:SF25">
    <property type="entry name" value="COLD SHOCK DOMAIN PROTEIN 2"/>
    <property type="match status" value="1"/>
</dbReference>
<evidence type="ECO:0000313" key="3">
    <source>
        <dbReference type="EnsemblPlants" id="AET1Gv20635200.5"/>
    </source>
</evidence>
<feature type="compositionally biased region" description="Low complexity" evidence="1">
    <location>
        <begin position="120"/>
        <end position="144"/>
    </location>
</feature>
<feature type="region of interest" description="Disordered" evidence="1">
    <location>
        <begin position="160"/>
        <end position="199"/>
    </location>
</feature>
<protein>
    <recommendedName>
        <fullName evidence="2">CSD domain-containing protein</fullName>
    </recommendedName>
</protein>
<name>A0A452Z575_AEGTS</name>
<feature type="region of interest" description="Disordered" evidence="1">
    <location>
        <begin position="78"/>
        <end position="144"/>
    </location>
</feature>
<dbReference type="InterPro" id="IPR019844">
    <property type="entry name" value="CSD_CS"/>
</dbReference>
<evidence type="ECO:0000313" key="4">
    <source>
        <dbReference type="Proteomes" id="UP000015105"/>
    </source>
</evidence>
<feature type="compositionally biased region" description="Gly residues" evidence="1">
    <location>
        <begin position="109"/>
        <end position="119"/>
    </location>
</feature>
<evidence type="ECO:0000259" key="2">
    <source>
        <dbReference type="PROSITE" id="PS51857"/>
    </source>
</evidence>
<feature type="compositionally biased region" description="Low complexity" evidence="1">
    <location>
        <begin position="160"/>
        <end position="177"/>
    </location>
</feature>
<dbReference type="SUPFAM" id="SSF50249">
    <property type="entry name" value="Nucleic acid-binding proteins"/>
    <property type="match status" value="1"/>
</dbReference>
<dbReference type="CDD" id="cd04458">
    <property type="entry name" value="CSP_CDS"/>
    <property type="match status" value="1"/>
</dbReference>
<evidence type="ECO:0000256" key="1">
    <source>
        <dbReference type="SAM" id="MobiDB-lite"/>
    </source>
</evidence>
<sequence>DLGFPARVLVLRFRRRKMGERVKGTVKWFNVTKGFGFISPDDGGEDLFVHQSAIKSDGYRSLNENDAVEFEIITGDDGRTKASDVTAPGGGALSGGSRPGEGGGDRGGRGGYGGGGGGAAAVSATSAARRATSPGTAPRAAAAAATEAVAAVAVAAAVAAASPAASPATSPASAPTRPTRRHSSSDLSAPFTLAPLPTS</sequence>
<accession>A0A452Z575</accession>
<dbReference type="Gene3D" id="2.40.50.140">
    <property type="entry name" value="Nucleic acid-binding proteins"/>
    <property type="match status" value="1"/>
</dbReference>
<dbReference type="PROSITE" id="PS51857">
    <property type="entry name" value="CSD_2"/>
    <property type="match status" value="1"/>
</dbReference>
<feature type="compositionally biased region" description="Gly residues" evidence="1">
    <location>
        <begin position="88"/>
        <end position="102"/>
    </location>
</feature>
<dbReference type="Pfam" id="PF00313">
    <property type="entry name" value="CSD"/>
    <property type="match status" value="1"/>
</dbReference>
<dbReference type="EnsemblPlants" id="AET1Gv20635200.5">
    <property type="protein sequence ID" value="AET1Gv20635200.5"/>
    <property type="gene ID" value="AET1Gv20635200"/>
</dbReference>
<feature type="domain" description="CSD" evidence="2">
    <location>
        <begin position="21"/>
        <end position="87"/>
    </location>
</feature>
<dbReference type="PANTHER" id="PTHR46565">
    <property type="entry name" value="COLD SHOCK DOMAIN PROTEIN 2"/>
    <property type="match status" value="1"/>
</dbReference>
<reference evidence="4" key="1">
    <citation type="journal article" date="2014" name="Science">
        <title>Ancient hybridizations among the ancestral genomes of bread wheat.</title>
        <authorList>
            <consortium name="International Wheat Genome Sequencing Consortium,"/>
            <person name="Marcussen T."/>
            <person name="Sandve S.R."/>
            <person name="Heier L."/>
            <person name="Spannagl M."/>
            <person name="Pfeifer M."/>
            <person name="Jakobsen K.S."/>
            <person name="Wulff B.B."/>
            <person name="Steuernagel B."/>
            <person name="Mayer K.F."/>
            <person name="Olsen O.A."/>
        </authorList>
    </citation>
    <scope>NUCLEOTIDE SEQUENCE [LARGE SCALE GENOMIC DNA]</scope>
    <source>
        <strain evidence="4">cv. AL8/78</strain>
    </source>
</reference>
<reference evidence="3" key="5">
    <citation type="journal article" date="2021" name="G3 (Bethesda)">
        <title>Aegilops tauschii genome assembly Aet v5.0 features greater sequence contiguity and improved annotation.</title>
        <authorList>
            <person name="Wang L."/>
            <person name="Zhu T."/>
            <person name="Rodriguez J.C."/>
            <person name="Deal K.R."/>
            <person name="Dubcovsky J."/>
            <person name="McGuire P.E."/>
            <person name="Lux T."/>
            <person name="Spannagl M."/>
            <person name="Mayer K.F.X."/>
            <person name="Baldrich P."/>
            <person name="Meyers B.C."/>
            <person name="Huo N."/>
            <person name="Gu Y.Q."/>
            <person name="Zhou H."/>
            <person name="Devos K.M."/>
            <person name="Bennetzen J.L."/>
            <person name="Unver T."/>
            <person name="Budak H."/>
            <person name="Gulick P.J."/>
            <person name="Galiba G."/>
            <person name="Kalapos B."/>
            <person name="Nelson D.R."/>
            <person name="Li P."/>
            <person name="You F.M."/>
            <person name="Luo M.C."/>
            <person name="Dvorak J."/>
        </authorList>
    </citation>
    <scope>NUCLEOTIDE SEQUENCE [LARGE SCALE GENOMIC DNA]</scope>
    <source>
        <strain evidence="3">cv. AL8/78</strain>
    </source>
</reference>
<reference evidence="4" key="2">
    <citation type="journal article" date="2017" name="Nat. Plants">
        <title>The Aegilops tauschii genome reveals multiple impacts of transposons.</title>
        <authorList>
            <person name="Zhao G."/>
            <person name="Zou C."/>
            <person name="Li K."/>
            <person name="Wang K."/>
            <person name="Li T."/>
            <person name="Gao L."/>
            <person name="Zhang X."/>
            <person name="Wang H."/>
            <person name="Yang Z."/>
            <person name="Liu X."/>
            <person name="Jiang W."/>
            <person name="Mao L."/>
            <person name="Kong X."/>
            <person name="Jiao Y."/>
            <person name="Jia J."/>
        </authorList>
    </citation>
    <scope>NUCLEOTIDE SEQUENCE [LARGE SCALE GENOMIC DNA]</scope>
    <source>
        <strain evidence="4">cv. AL8/78</strain>
    </source>
</reference>
<proteinExistence type="predicted"/>
<dbReference type="Proteomes" id="UP000015105">
    <property type="component" value="Chromosome 1D"/>
</dbReference>
<dbReference type="Gramene" id="AET1Gv20635200.5">
    <property type="protein sequence ID" value="AET1Gv20635200.5"/>
    <property type="gene ID" value="AET1Gv20635200"/>
</dbReference>
<dbReference type="InterPro" id="IPR011129">
    <property type="entry name" value="CSD"/>
</dbReference>
<dbReference type="InterPro" id="IPR012340">
    <property type="entry name" value="NA-bd_OB-fold"/>
</dbReference>
<dbReference type="PRINTS" id="PR00050">
    <property type="entry name" value="COLDSHOCK"/>
</dbReference>
<dbReference type="AlphaFoldDB" id="A0A452Z575"/>
<dbReference type="SMART" id="SM00357">
    <property type="entry name" value="CSP"/>
    <property type="match status" value="1"/>
</dbReference>
<dbReference type="GO" id="GO:0003676">
    <property type="term" value="F:nucleic acid binding"/>
    <property type="evidence" value="ECO:0007669"/>
    <property type="project" value="InterPro"/>
</dbReference>
<reference evidence="3" key="4">
    <citation type="submission" date="2019-03" db="UniProtKB">
        <authorList>
            <consortium name="EnsemblPlants"/>
        </authorList>
    </citation>
    <scope>IDENTIFICATION</scope>
</reference>